<keyword evidence="10 16" id="KW-0727">SH2 domain</keyword>
<feature type="region of interest" description="Disordered" evidence="17">
    <location>
        <begin position="119"/>
        <end position="138"/>
    </location>
</feature>
<evidence type="ECO:0000256" key="16">
    <source>
        <dbReference type="PROSITE-ProRule" id="PRU00191"/>
    </source>
</evidence>
<evidence type="ECO:0000256" key="17">
    <source>
        <dbReference type="SAM" id="MobiDB-lite"/>
    </source>
</evidence>
<evidence type="ECO:0000313" key="21">
    <source>
        <dbReference type="Proteomes" id="UP001181693"/>
    </source>
</evidence>
<dbReference type="GO" id="GO:0046935">
    <property type="term" value="F:1-phosphatidylinositol-3-kinase regulator activity"/>
    <property type="evidence" value="ECO:0007669"/>
    <property type="project" value="TreeGrafter"/>
</dbReference>
<evidence type="ECO:0000256" key="13">
    <source>
        <dbReference type="ARBA" id="ARBA00059017"/>
    </source>
</evidence>
<dbReference type="GO" id="GO:0005886">
    <property type="term" value="C:plasma membrane"/>
    <property type="evidence" value="ECO:0007669"/>
    <property type="project" value="UniProtKB-SubCell"/>
</dbReference>
<keyword evidence="5" id="KW-1003">Cell membrane</keyword>
<accession>A0AAV3A5M3</accession>
<evidence type="ECO:0000256" key="10">
    <source>
        <dbReference type="ARBA" id="ARBA00022999"/>
    </source>
</evidence>
<dbReference type="PANTHER" id="PTHR10155">
    <property type="entry name" value="PHOSPHATIDYLINOSITOL 3-KINASE REGULATORY SUBUNIT"/>
    <property type="match status" value="1"/>
</dbReference>
<proteinExistence type="predicted"/>
<keyword evidence="6" id="KW-0963">Cytoplasm</keyword>
<dbReference type="SMART" id="SM00969">
    <property type="entry name" value="SOCS_box"/>
    <property type="match status" value="1"/>
</dbReference>
<dbReference type="FunFam" id="3.30.505.10:FF:000029">
    <property type="entry name" value="Suppressor of cytokine signaling 7"/>
    <property type="match status" value="1"/>
</dbReference>
<dbReference type="GO" id="GO:0035556">
    <property type="term" value="P:intracellular signal transduction"/>
    <property type="evidence" value="ECO:0007669"/>
    <property type="project" value="InterPro"/>
</dbReference>
<dbReference type="Pfam" id="PF07525">
    <property type="entry name" value="SOCS_box"/>
    <property type="match status" value="1"/>
</dbReference>
<evidence type="ECO:0000256" key="15">
    <source>
        <dbReference type="ARBA" id="ARBA00070642"/>
    </source>
</evidence>
<dbReference type="SUPFAM" id="SSF55550">
    <property type="entry name" value="SH2 domain"/>
    <property type="match status" value="1"/>
</dbReference>
<dbReference type="PANTHER" id="PTHR10155:SF5">
    <property type="entry name" value="SUPPRESSOR OF CYTOKINE SIGNALING 7"/>
    <property type="match status" value="1"/>
</dbReference>
<feature type="domain" description="SH2" evidence="18">
    <location>
        <begin position="327"/>
        <end position="436"/>
    </location>
</feature>
<organism evidence="20 21">
    <name type="scientific">Pyxicephalus adspersus</name>
    <name type="common">African bullfrog</name>
    <dbReference type="NCBI Taxonomy" id="30357"/>
    <lineage>
        <taxon>Eukaryota</taxon>
        <taxon>Metazoa</taxon>
        <taxon>Chordata</taxon>
        <taxon>Craniata</taxon>
        <taxon>Vertebrata</taxon>
        <taxon>Euteleostomi</taxon>
        <taxon>Amphibia</taxon>
        <taxon>Batrachia</taxon>
        <taxon>Anura</taxon>
        <taxon>Neobatrachia</taxon>
        <taxon>Ranoidea</taxon>
        <taxon>Pyxicephalidae</taxon>
        <taxon>Pyxicephalinae</taxon>
        <taxon>Pyxicephalus</taxon>
    </lineage>
</organism>
<dbReference type="InterPro" id="IPR036860">
    <property type="entry name" value="SH2_dom_sf"/>
</dbReference>
<dbReference type="GO" id="GO:0005942">
    <property type="term" value="C:phosphatidylinositol 3-kinase complex"/>
    <property type="evidence" value="ECO:0007669"/>
    <property type="project" value="TreeGrafter"/>
</dbReference>
<keyword evidence="11" id="KW-0472">Membrane</keyword>
<dbReference type="Pfam" id="PF00017">
    <property type="entry name" value="SH2"/>
    <property type="match status" value="1"/>
</dbReference>
<evidence type="ECO:0000256" key="9">
    <source>
        <dbReference type="ARBA" id="ARBA00022786"/>
    </source>
</evidence>
<keyword evidence="12" id="KW-0539">Nucleus</keyword>
<evidence type="ECO:0000256" key="12">
    <source>
        <dbReference type="ARBA" id="ARBA00023242"/>
    </source>
</evidence>
<feature type="region of interest" description="Disordered" evidence="17">
    <location>
        <begin position="224"/>
        <end position="243"/>
    </location>
</feature>
<name>A0AAV3A5M3_PYXAD</name>
<comment type="caution">
    <text evidence="20">The sequence shown here is derived from an EMBL/GenBank/DDBJ whole genome shotgun (WGS) entry which is preliminary data.</text>
</comment>
<dbReference type="PROSITE" id="PS50225">
    <property type="entry name" value="SOCS"/>
    <property type="match status" value="1"/>
</dbReference>
<comment type="subunit">
    <text evidence="14">Substrate-recognition component of the ECS(SOCS7) complex, composed of SOCS7, CUL5, ELOB, ELOC and RNF7/RBX2. Interacts, via the third proline-rich region, with the second SH3 domain of the adapter protein NCK1. Also interacts with GRB2, INSR, PLCG1, SORBS3/vinexin, and phosphorylated STAT3 and STAT5. Interacts with SEPT6. Interacts with phosphorylated IRS4 and PIK3R1.</text>
</comment>
<gene>
    <name evidence="20" type="ORF">GDO54_013430</name>
</gene>
<dbReference type="InterPro" id="IPR000980">
    <property type="entry name" value="SH2"/>
</dbReference>
<evidence type="ECO:0000313" key="20">
    <source>
        <dbReference type="EMBL" id="DBA22399.1"/>
    </source>
</evidence>
<feature type="domain" description="SOCS box" evidence="19">
    <location>
        <begin position="431"/>
        <end position="481"/>
    </location>
</feature>
<dbReference type="GO" id="GO:0005634">
    <property type="term" value="C:nucleus"/>
    <property type="evidence" value="ECO:0007669"/>
    <property type="project" value="UniProtKB-SubCell"/>
</dbReference>
<dbReference type="InterPro" id="IPR001496">
    <property type="entry name" value="SOCS_box"/>
</dbReference>
<evidence type="ECO:0000259" key="19">
    <source>
        <dbReference type="PROSITE" id="PS50225"/>
    </source>
</evidence>
<dbReference type="PROSITE" id="PS50001">
    <property type="entry name" value="SH2"/>
    <property type="match status" value="1"/>
</dbReference>
<evidence type="ECO:0000256" key="3">
    <source>
        <dbReference type="ARBA" id="ARBA00004496"/>
    </source>
</evidence>
<evidence type="ECO:0000256" key="4">
    <source>
        <dbReference type="ARBA" id="ARBA00004906"/>
    </source>
</evidence>
<keyword evidence="9" id="KW-0833">Ubl conjugation pathway</keyword>
<comment type="subcellular location">
    <subcellularLocation>
        <location evidence="2">Cell membrane</location>
        <topology evidence="2">Peripheral membrane protein</topology>
        <orientation evidence="2">Cytoplasmic side</orientation>
    </subcellularLocation>
    <subcellularLocation>
        <location evidence="3">Cytoplasm</location>
    </subcellularLocation>
    <subcellularLocation>
        <location evidence="1">Nucleus</location>
    </subcellularLocation>
</comment>
<dbReference type="CDD" id="cd03741">
    <property type="entry name" value="SOCS_SOCS7"/>
    <property type="match status" value="1"/>
</dbReference>
<keyword evidence="7" id="KW-0341">Growth regulation</keyword>
<evidence type="ECO:0000256" key="1">
    <source>
        <dbReference type="ARBA" id="ARBA00004123"/>
    </source>
</evidence>
<dbReference type="AlphaFoldDB" id="A0AAV3A5M3"/>
<dbReference type="CDD" id="cd10388">
    <property type="entry name" value="SH2_SOCS7"/>
    <property type="match status" value="1"/>
</dbReference>
<keyword evidence="21" id="KW-1185">Reference proteome</keyword>
<evidence type="ECO:0000259" key="18">
    <source>
        <dbReference type="PROSITE" id="PS50001"/>
    </source>
</evidence>
<dbReference type="SMART" id="SM00253">
    <property type="entry name" value="SOCS"/>
    <property type="match status" value="1"/>
</dbReference>
<dbReference type="GO" id="GO:0046854">
    <property type="term" value="P:phosphatidylinositol phosphate biosynthetic process"/>
    <property type="evidence" value="ECO:0007669"/>
    <property type="project" value="TreeGrafter"/>
</dbReference>
<dbReference type="GO" id="GO:0009968">
    <property type="term" value="P:negative regulation of signal transduction"/>
    <property type="evidence" value="ECO:0007669"/>
    <property type="project" value="UniProtKB-KW"/>
</dbReference>
<dbReference type="InterPro" id="IPR035866">
    <property type="entry name" value="SOCS7_SH2"/>
</dbReference>
<evidence type="ECO:0000256" key="5">
    <source>
        <dbReference type="ARBA" id="ARBA00022475"/>
    </source>
</evidence>
<protein>
    <recommendedName>
        <fullName evidence="15">Suppressor of cytokine signaling 7</fullName>
    </recommendedName>
</protein>
<keyword evidence="8" id="KW-0734">Signal transduction inhibitor</keyword>
<evidence type="ECO:0000256" key="8">
    <source>
        <dbReference type="ARBA" id="ARBA00022700"/>
    </source>
</evidence>
<comment type="pathway">
    <text evidence="4">Protein modification; protein ubiquitination.</text>
</comment>
<dbReference type="SMART" id="SM00252">
    <property type="entry name" value="SH2"/>
    <property type="match status" value="1"/>
</dbReference>
<reference evidence="20" key="1">
    <citation type="thesis" date="2020" institute="ProQuest LLC" country="789 East Eisenhower Parkway, Ann Arbor, MI, USA">
        <title>Comparative Genomics and Chromosome Evolution.</title>
        <authorList>
            <person name="Mudd A.B."/>
        </authorList>
    </citation>
    <scope>NUCLEOTIDE SEQUENCE</scope>
    <source>
        <strain evidence="20">1538</strain>
        <tissue evidence="20">Blood</tissue>
    </source>
</reference>
<evidence type="ECO:0000256" key="14">
    <source>
        <dbReference type="ARBA" id="ARBA00062788"/>
    </source>
</evidence>
<evidence type="ECO:0000256" key="6">
    <source>
        <dbReference type="ARBA" id="ARBA00022490"/>
    </source>
</evidence>
<evidence type="ECO:0000256" key="11">
    <source>
        <dbReference type="ARBA" id="ARBA00023136"/>
    </source>
</evidence>
<evidence type="ECO:0000256" key="2">
    <source>
        <dbReference type="ARBA" id="ARBA00004413"/>
    </source>
</evidence>
<evidence type="ECO:0000256" key="7">
    <source>
        <dbReference type="ARBA" id="ARBA00022604"/>
    </source>
</evidence>
<dbReference type="EMBL" id="DYDO01000006">
    <property type="protein sequence ID" value="DBA22399.1"/>
    <property type="molecule type" value="Genomic_DNA"/>
</dbReference>
<dbReference type="Gene3D" id="3.30.505.10">
    <property type="entry name" value="SH2 domain"/>
    <property type="match status" value="1"/>
</dbReference>
<sequence length="508" mass="56144">MRGAAVEEEAASYRELSRLLGCGADIAEEAARPRLMVFRNTLRGEEQVSLEPVAGGKSVTAGCAAQPSELCRHRKAVHPGEEGLELQLGALGLRGGGCPCEETSDALLVLEAPEARRLEEEEDGEIGQAGASARKGSGRKGSFRIRLSRIFRTKSCAGAASAIDRRVGALGGSGGSLTDMSRDKELELGRKPHLTRTQSAFSPVSFSPLFTGETVSLVDVDISHHGSCSTHPPTPPPPPRRSLSLLDDIGGIQPASVLVGPIHSSLQSFPLPPPPPPHAPEPLPQVVPLRPPECLPVSLVQPLQCPIIQQDSSSFAASLRELEKCGWYWGPMNWEDAEMKLKGKPDGSFLVRDSSDPRYILSLSFRSQGITHHTRMEHYRGTFSLWCHPKFEDRCQSVVEFIKRAIMHSKNGKFLYFLRSRVPGLPPTPVQLLYPVSRFSNVKTLQHLCRFRIRQLVRIDHIPELPLPKPLISYLRKFYYYDPQEEIYLCLKEARHVSKMEFGTENST</sequence>
<comment type="function">
    <text evidence="13">Substrate-recognition component of a cullin-5-RING E3 ubiquitin-protein ligase complex (ECS complex, also named CRL5 complex), which mediates the ubiquitination and subsequent proteasomal degradation of target proteins, such as DAB1 and IRS1. Specifically recognizes and binds phosphorylated proteins via its SH2 domain, promoting their ubiquitination. The ECS(SOCS7) complex acts as a key regulator of reelin signaling by mediating ubiquitination and degradation of phosphorylated DAB1 in the cortical plate of the developing cerebral cortex, thereby regulating neuron positioning during cortex development. Functions in insulin signaling and glucose homeostasis through IRS1 ubiquitination and subsequent proteasomal degradation. Also inhibits prolactin, growth hormone and leptin signaling by preventing STAT3 and STAT5 activation, sequestering them in the cytoplasm and reducing their binding to DNA.</text>
</comment>
<dbReference type="InterPro" id="IPR036036">
    <property type="entry name" value="SOCS_box-like_dom_sf"/>
</dbReference>
<dbReference type="SUPFAM" id="SSF158235">
    <property type="entry name" value="SOCS box-like"/>
    <property type="match status" value="1"/>
</dbReference>
<dbReference type="GO" id="GO:0005737">
    <property type="term" value="C:cytoplasm"/>
    <property type="evidence" value="ECO:0007669"/>
    <property type="project" value="UniProtKB-SubCell"/>
</dbReference>
<dbReference type="InterPro" id="IPR037346">
    <property type="entry name" value="SOCS7_SOCS"/>
</dbReference>
<dbReference type="Proteomes" id="UP001181693">
    <property type="component" value="Unassembled WGS sequence"/>
</dbReference>